<accession>A0A9J7L9E6</accession>
<proteinExistence type="predicted"/>
<organism evidence="2 3">
    <name type="scientific">Branchiostoma floridae</name>
    <name type="common">Florida lancelet</name>
    <name type="synonym">Amphioxus</name>
    <dbReference type="NCBI Taxonomy" id="7739"/>
    <lineage>
        <taxon>Eukaryota</taxon>
        <taxon>Metazoa</taxon>
        <taxon>Chordata</taxon>
        <taxon>Cephalochordata</taxon>
        <taxon>Leptocardii</taxon>
        <taxon>Amphioxiformes</taxon>
        <taxon>Branchiostomatidae</taxon>
        <taxon>Branchiostoma</taxon>
    </lineage>
</organism>
<evidence type="ECO:0000256" key="1">
    <source>
        <dbReference type="SAM" id="MobiDB-lite"/>
    </source>
</evidence>
<dbReference type="KEGG" id="bfo:118416389"/>
<dbReference type="AlphaFoldDB" id="A0A9J7L9E6"/>
<keyword evidence="2" id="KW-1185">Reference proteome</keyword>
<feature type="region of interest" description="Disordered" evidence="1">
    <location>
        <begin position="1"/>
        <end position="138"/>
    </location>
</feature>
<dbReference type="OrthoDB" id="10225697at2759"/>
<feature type="compositionally biased region" description="Polar residues" evidence="1">
    <location>
        <begin position="45"/>
        <end position="58"/>
    </location>
</feature>
<reference evidence="2" key="1">
    <citation type="journal article" date="2020" name="Nat. Ecol. Evol.">
        <title>Deeply conserved synteny resolves early events in vertebrate evolution.</title>
        <authorList>
            <person name="Simakov O."/>
            <person name="Marletaz F."/>
            <person name="Yue J.X."/>
            <person name="O'Connell B."/>
            <person name="Jenkins J."/>
            <person name="Brandt A."/>
            <person name="Calef R."/>
            <person name="Tung C.H."/>
            <person name="Huang T.K."/>
            <person name="Schmutz J."/>
            <person name="Satoh N."/>
            <person name="Yu J.K."/>
            <person name="Putnam N.H."/>
            <person name="Green R.E."/>
            <person name="Rokhsar D.S."/>
        </authorList>
    </citation>
    <scope>NUCLEOTIDE SEQUENCE [LARGE SCALE GENOMIC DNA]</scope>
    <source>
        <strain evidence="2">S238N-H82</strain>
    </source>
</reference>
<evidence type="ECO:0000313" key="2">
    <source>
        <dbReference type="Proteomes" id="UP000001554"/>
    </source>
</evidence>
<protein>
    <submittedName>
        <fullName evidence="3">Collagen alpha-1(II) chain-like</fullName>
    </submittedName>
</protein>
<dbReference type="RefSeq" id="XP_035677378.1">
    <property type="nucleotide sequence ID" value="XM_035821485.1"/>
</dbReference>
<feature type="compositionally biased region" description="Polar residues" evidence="1">
    <location>
        <begin position="1"/>
        <end position="25"/>
    </location>
</feature>
<name>A0A9J7L9E6_BRAFL</name>
<sequence>MPGGQQQSQTGDNDTTPMEEPQTNHCLARVDADASFPNPLYASGEDTTSSQHGQTDCTPSPLYDSGEDTSPMQQPQTDLQGCNDAVFPNPMYESGAGATAMEEPQTDWQARGDAAADVPDPTYESIPDATPTKQDPNPLYAPGAVRFTKLQARVQELEGDKALAFGLPGPPGPPGEKGAIGPAGPVGKGGPPGPVGPRGLMGPFGPTGSPEMSLSPSPAGPAEHAGEALILTARAGSSLRHSDTCSESIRIDGRCHLGILTPSVNHLVSGL</sequence>
<feature type="compositionally biased region" description="Polar residues" evidence="1">
    <location>
        <begin position="68"/>
        <end position="80"/>
    </location>
</feature>
<reference evidence="3" key="2">
    <citation type="submission" date="2025-08" db="UniProtKB">
        <authorList>
            <consortium name="RefSeq"/>
        </authorList>
    </citation>
    <scope>IDENTIFICATION</scope>
    <source>
        <strain evidence="3">S238N-H82</strain>
        <tissue evidence="3">Testes</tissue>
    </source>
</reference>
<gene>
    <name evidence="3" type="primary">LOC118416389</name>
</gene>
<evidence type="ECO:0000313" key="3">
    <source>
        <dbReference type="RefSeq" id="XP_035677378.1"/>
    </source>
</evidence>
<feature type="region of interest" description="Disordered" evidence="1">
    <location>
        <begin position="169"/>
        <end position="223"/>
    </location>
</feature>
<dbReference type="Proteomes" id="UP000001554">
    <property type="component" value="Chromosome 5"/>
</dbReference>
<dbReference type="GeneID" id="118416389"/>